<dbReference type="Proteomes" id="UP000059680">
    <property type="component" value="Chromosome 4"/>
</dbReference>
<gene>
    <name evidence="1" type="ordered locus">Os04g0453200</name>
    <name evidence="1" type="ORF">OSNPB_040453200</name>
</gene>
<evidence type="ECO:0000313" key="2">
    <source>
        <dbReference type="Proteomes" id="UP000059680"/>
    </source>
</evidence>
<accession>A0A0P0WBC8</accession>
<sequence>WYWKRFAMDAKLDAQVNCL</sequence>
<reference evidence="1 2" key="3">
    <citation type="journal article" date="2013" name="Rice">
        <title>Improvement of the Oryza sativa Nipponbare reference genome using next generation sequence and optical map data.</title>
        <authorList>
            <person name="Kawahara Y."/>
            <person name="de la Bastide M."/>
            <person name="Hamilton J.P."/>
            <person name="Kanamori H."/>
            <person name="McCombie W.R."/>
            <person name="Ouyang S."/>
            <person name="Schwartz D.C."/>
            <person name="Tanaka T."/>
            <person name="Wu J."/>
            <person name="Zhou S."/>
            <person name="Childs K.L."/>
            <person name="Davidson R.M."/>
            <person name="Lin H."/>
            <person name="Quesada-Ocampo L."/>
            <person name="Vaillancourt B."/>
            <person name="Sakai H."/>
            <person name="Lee S.S."/>
            <person name="Kim J."/>
            <person name="Numa H."/>
            <person name="Itoh T."/>
            <person name="Buell C.R."/>
            <person name="Matsumoto T."/>
        </authorList>
    </citation>
    <scope>NUCLEOTIDE SEQUENCE [LARGE SCALE GENOMIC DNA]</scope>
    <source>
        <strain evidence="2">cv. Nipponbare</strain>
    </source>
</reference>
<feature type="non-terminal residue" evidence="1">
    <location>
        <position position="1"/>
    </location>
</feature>
<keyword evidence="2" id="KW-1185">Reference proteome</keyword>
<reference evidence="2" key="1">
    <citation type="journal article" date="2005" name="Nature">
        <title>The map-based sequence of the rice genome.</title>
        <authorList>
            <consortium name="International rice genome sequencing project (IRGSP)"/>
            <person name="Matsumoto T."/>
            <person name="Wu J."/>
            <person name="Kanamori H."/>
            <person name="Katayose Y."/>
            <person name="Fujisawa M."/>
            <person name="Namiki N."/>
            <person name="Mizuno H."/>
            <person name="Yamamoto K."/>
            <person name="Antonio B.A."/>
            <person name="Baba T."/>
            <person name="Sakata K."/>
            <person name="Nagamura Y."/>
            <person name="Aoki H."/>
            <person name="Arikawa K."/>
            <person name="Arita K."/>
            <person name="Bito T."/>
            <person name="Chiden Y."/>
            <person name="Fujitsuka N."/>
            <person name="Fukunaka R."/>
            <person name="Hamada M."/>
            <person name="Harada C."/>
            <person name="Hayashi A."/>
            <person name="Hijishita S."/>
            <person name="Honda M."/>
            <person name="Hosokawa S."/>
            <person name="Ichikawa Y."/>
            <person name="Idonuma A."/>
            <person name="Iijima M."/>
            <person name="Ikeda M."/>
            <person name="Ikeno M."/>
            <person name="Ito K."/>
            <person name="Ito S."/>
            <person name="Ito T."/>
            <person name="Ito Y."/>
            <person name="Ito Y."/>
            <person name="Iwabuchi A."/>
            <person name="Kamiya K."/>
            <person name="Karasawa W."/>
            <person name="Kurita K."/>
            <person name="Katagiri S."/>
            <person name="Kikuta A."/>
            <person name="Kobayashi H."/>
            <person name="Kobayashi N."/>
            <person name="Machita K."/>
            <person name="Maehara T."/>
            <person name="Masukawa M."/>
            <person name="Mizubayashi T."/>
            <person name="Mukai Y."/>
            <person name="Nagasaki H."/>
            <person name="Nagata Y."/>
            <person name="Naito S."/>
            <person name="Nakashima M."/>
            <person name="Nakama Y."/>
            <person name="Nakamichi Y."/>
            <person name="Nakamura M."/>
            <person name="Meguro A."/>
            <person name="Negishi M."/>
            <person name="Ohta I."/>
            <person name="Ohta T."/>
            <person name="Okamoto M."/>
            <person name="Ono N."/>
            <person name="Saji S."/>
            <person name="Sakaguchi M."/>
            <person name="Sakai K."/>
            <person name="Shibata M."/>
            <person name="Shimokawa T."/>
            <person name="Song J."/>
            <person name="Takazaki Y."/>
            <person name="Terasawa K."/>
            <person name="Tsugane M."/>
            <person name="Tsuji K."/>
            <person name="Ueda S."/>
            <person name="Waki K."/>
            <person name="Yamagata H."/>
            <person name="Yamamoto M."/>
            <person name="Yamamoto S."/>
            <person name="Yamane H."/>
            <person name="Yoshiki S."/>
            <person name="Yoshihara R."/>
            <person name="Yukawa K."/>
            <person name="Zhong H."/>
            <person name="Yano M."/>
            <person name="Yuan Q."/>
            <person name="Ouyang S."/>
            <person name="Liu J."/>
            <person name="Jones K.M."/>
            <person name="Gansberger K."/>
            <person name="Moffat K."/>
            <person name="Hill J."/>
            <person name="Bera J."/>
            <person name="Fadrosh D."/>
            <person name="Jin S."/>
            <person name="Johri S."/>
            <person name="Kim M."/>
            <person name="Overton L."/>
            <person name="Reardon M."/>
            <person name="Tsitrin T."/>
            <person name="Vuong H."/>
            <person name="Weaver B."/>
            <person name="Ciecko A."/>
            <person name="Tallon L."/>
            <person name="Jackson J."/>
            <person name="Pai G."/>
            <person name="Aken S.V."/>
            <person name="Utterback T."/>
            <person name="Reidmuller S."/>
            <person name="Feldblyum T."/>
            <person name="Hsiao J."/>
            <person name="Zismann V."/>
            <person name="Iobst S."/>
            <person name="de Vazeille A.R."/>
            <person name="Buell C.R."/>
            <person name="Ying K."/>
            <person name="Li Y."/>
            <person name="Lu T."/>
            <person name="Huang Y."/>
            <person name="Zhao Q."/>
            <person name="Feng Q."/>
            <person name="Zhang L."/>
            <person name="Zhu J."/>
            <person name="Weng Q."/>
            <person name="Mu J."/>
            <person name="Lu Y."/>
            <person name="Fan D."/>
            <person name="Liu Y."/>
            <person name="Guan J."/>
            <person name="Zhang Y."/>
            <person name="Yu S."/>
            <person name="Liu X."/>
            <person name="Zhang Y."/>
            <person name="Hong G."/>
            <person name="Han B."/>
            <person name="Choisne N."/>
            <person name="Demange N."/>
            <person name="Orjeda G."/>
            <person name="Samain S."/>
            <person name="Cattolico L."/>
            <person name="Pelletier E."/>
            <person name="Couloux A."/>
            <person name="Segurens B."/>
            <person name="Wincker P."/>
            <person name="D'Hont A."/>
            <person name="Scarpelli C."/>
            <person name="Weissenbach J."/>
            <person name="Salanoubat M."/>
            <person name="Quetier F."/>
            <person name="Yu Y."/>
            <person name="Kim H.R."/>
            <person name="Rambo T."/>
            <person name="Currie J."/>
            <person name="Collura K."/>
            <person name="Luo M."/>
            <person name="Yang T."/>
            <person name="Ammiraju J.S.S."/>
            <person name="Engler F."/>
            <person name="Soderlund C."/>
            <person name="Wing R.A."/>
            <person name="Palmer L.E."/>
            <person name="de la Bastide M."/>
            <person name="Spiegel L."/>
            <person name="Nascimento L."/>
            <person name="Zutavern T."/>
            <person name="O'Shaughnessy A."/>
            <person name="Dike S."/>
            <person name="Dedhia N."/>
            <person name="Preston R."/>
            <person name="Balija V."/>
            <person name="McCombie W.R."/>
            <person name="Chow T."/>
            <person name="Chen H."/>
            <person name="Chung M."/>
            <person name="Chen C."/>
            <person name="Shaw J."/>
            <person name="Wu H."/>
            <person name="Hsiao K."/>
            <person name="Chao Y."/>
            <person name="Chu M."/>
            <person name="Cheng C."/>
            <person name="Hour A."/>
            <person name="Lee P."/>
            <person name="Lin S."/>
            <person name="Lin Y."/>
            <person name="Liou J."/>
            <person name="Liu S."/>
            <person name="Hsing Y."/>
            <person name="Raghuvanshi S."/>
            <person name="Mohanty A."/>
            <person name="Bharti A.K."/>
            <person name="Gaur A."/>
            <person name="Gupta V."/>
            <person name="Kumar D."/>
            <person name="Ravi V."/>
            <person name="Vij S."/>
            <person name="Kapur A."/>
            <person name="Khurana P."/>
            <person name="Khurana P."/>
            <person name="Khurana J.P."/>
            <person name="Tyagi A.K."/>
            <person name="Gaikwad K."/>
            <person name="Singh A."/>
            <person name="Dalal V."/>
            <person name="Srivastava S."/>
            <person name="Dixit A."/>
            <person name="Pal A.K."/>
            <person name="Ghazi I.A."/>
            <person name="Yadav M."/>
            <person name="Pandit A."/>
            <person name="Bhargava A."/>
            <person name="Sureshbabu K."/>
            <person name="Batra K."/>
            <person name="Sharma T.R."/>
            <person name="Mohapatra T."/>
            <person name="Singh N.K."/>
            <person name="Messing J."/>
            <person name="Nelson A.B."/>
            <person name="Fuks G."/>
            <person name="Kavchok S."/>
            <person name="Keizer G."/>
            <person name="Linton E."/>
            <person name="Llaca V."/>
            <person name="Song R."/>
            <person name="Tanyolac B."/>
            <person name="Young S."/>
            <person name="Ho-Il K."/>
            <person name="Hahn J.H."/>
            <person name="Sangsakoo G."/>
            <person name="Vanavichit A."/>
            <person name="de Mattos Luiz.A.T."/>
            <person name="Zimmer P.D."/>
            <person name="Malone G."/>
            <person name="Dellagostin O."/>
            <person name="de Oliveira A.C."/>
            <person name="Bevan M."/>
            <person name="Bancroft I."/>
            <person name="Minx P."/>
            <person name="Cordum H."/>
            <person name="Wilson R."/>
            <person name="Cheng Z."/>
            <person name="Jin W."/>
            <person name="Jiang J."/>
            <person name="Leong S.A."/>
            <person name="Iwama H."/>
            <person name="Gojobori T."/>
            <person name="Itoh T."/>
            <person name="Niimura Y."/>
            <person name="Fujii Y."/>
            <person name="Habara T."/>
            <person name="Sakai H."/>
            <person name="Sato Y."/>
            <person name="Wilson G."/>
            <person name="Kumar K."/>
            <person name="McCouch S."/>
            <person name="Juretic N."/>
            <person name="Hoen D."/>
            <person name="Wright S."/>
            <person name="Bruskiewich R."/>
            <person name="Bureau T."/>
            <person name="Miyao A."/>
            <person name="Hirochika H."/>
            <person name="Nishikawa T."/>
            <person name="Kadowaki K."/>
            <person name="Sugiura M."/>
            <person name="Burr B."/>
            <person name="Sasaki T."/>
        </authorList>
    </citation>
    <scope>NUCLEOTIDE SEQUENCE [LARGE SCALE GENOMIC DNA]</scope>
    <source>
        <strain evidence="2">cv. Nipponbare</strain>
    </source>
</reference>
<proteinExistence type="predicted"/>
<name>A0A0P0WBC8_ORYSJ</name>
<dbReference type="ExpressionAtlas" id="A0A0P0WBC8">
    <property type="expression patterns" value="baseline and differential"/>
</dbReference>
<evidence type="ECO:0000313" key="1">
    <source>
        <dbReference type="EMBL" id="BAS89480.1"/>
    </source>
</evidence>
<dbReference type="Gramene" id="Os04t0453200-02">
    <property type="protein sequence ID" value="Os04t0453200-02"/>
    <property type="gene ID" value="Os04g0453200"/>
</dbReference>
<protein>
    <submittedName>
        <fullName evidence="1">Os04g0453200 protein</fullName>
    </submittedName>
</protein>
<dbReference type="AlphaFoldDB" id="A0A0P0WBC8"/>
<dbReference type="EMBL" id="AP014960">
    <property type="protein sequence ID" value="BAS89480.1"/>
    <property type="molecule type" value="Genomic_DNA"/>
</dbReference>
<organism evidence="1 2">
    <name type="scientific">Oryza sativa subsp. japonica</name>
    <name type="common">Rice</name>
    <dbReference type="NCBI Taxonomy" id="39947"/>
    <lineage>
        <taxon>Eukaryota</taxon>
        <taxon>Viridiplantae</taxon>
        <taxon>Streptophyta</taxon>
        <taxon>Embryophyta</taxon>
        <taxon>Tracheophyta</taxon>
        <taxon>Spermatophyta</taxon>
        <taxon>Magnoliopsida</taxon>
        <taxon>Liliopsida</taxon>
        <taxon>Poales</taxon>
        <taxon>Poaceae</taxon>
        <taxon>BOP clade</taxon>
        <taxon>Oryzoideae</taxon>
        <taxon>Oryzeae</taxon>
        <taxon>Oryzinae</taxon>
        <taxon>Oryza</taxon>
        <taxon>Oryza sativa</taxon>
    </lineage>
</organism>
<reference evidence="1 2" key="2">
    <citation type="journal article" date="2013" name="Plant Cell Physiol.">
        <title>Rice Annotation Project Database (RAP-DB): an integrative and interactive database for rice genomics.</title>
        <authorList>
            <person name="Sakai H."/>
            <person name="Lee S.S."/>
            <person name="Tanaka T."/>
            <person name="Numa H."/>
            <person name="Kim J."/>
            <person name="Kawahara Y."/>
            <person name="Wakimoto H."/>
            <person name="Yang C.C."/>
            <person name="Iwamoto M."/>
            <person name="Abe T."/>
            <person name="Yamada Y."/>
            <person name="Muto A."/>
            <person name="Inokuchi H."/>
            <person name="Ikemura T."/>
            <person name="Matsumoto T."/>
            <person name="Sasaki T."/>
            <person name="Itoh T."/>
        </authorList>
    </citation>
    <scope>NUCLEOTIDE SEQUENCE [LARGE SCALE GENOMIC DNA]</scope>
    <source>
        <strain evidence="2">cv. Nipponbare</strain>
    </source>
</reference>